<dbReference type="CDD" id="cd16406">
    <property type="entry name" value="ParB_N_like"/>
    <property type="match status" value="1"/>
</dbReference>
<dbReference type="GO" id="GO:0005694">
    <property type="term" value="C:chromosome"/>
    <property type="evidence" value="ECO:0007669"/>
    <property type="project" value="TreeGrafter"/>
</dbReference>
<evidence type="ECO:0000313" key="2">
    <source>
        <dbReference type="EMBL" id="MBE3637340.1"/>
    </source>
</evidence>
<keyword evidence="3" id="KW-1185">Reference proteome</keyword>
<comment type="caution">
    <text evidence="2">The sequence shown here is derived from an EMBL/GenBank/DDBJ whole genome shotgun (WGS) entry which is preliminary data.</text>
</comment>
<dbReference type="AlphaFoldDB" id="A0A8J6Z6I5"/>
<gene>
    <name evidence="2" type="ORF">ICN82_03880</name>
</gene>
<accession>A0A8J6Z6I5</accession>
<dbReference type="PANTHER" id="PTHR33375:SF7">
    <property type="entry name" value="CHROMOSOME 2-PARTITIONING PROTEIN PARB-RELATED"/>
    <property type="match status" value="1"/>
</dbReference>
<dbReference type="SMART" id="SM00470">
    <property type="entry name" value="ParB"/>
    <property type="match status" value="1"/>
</dbReference>
<dbReference type="GO" id="GO:0007059">
    <property type="term" value="P:chromosome segregation"/>
    <property type="evidence" value="ECO:0007669"/>
    <property type="project" value="TreeGrafter"/>
</dbReference>
<name>A0A8J6Z6I5_9RHOB</name>
<dbReference type="Pfam" id="PF02195">
    <property type="entry name" value="ParB_N"/>
    <property type="match status" value="1"/>
</dbReference>
<evidence type="ECO:0000259" key="1">
    <source>
        <dbReference type="SMART" id="SM00470"/>
    </source>
</evidence>
<dbReference type="SUPFAM" id="SSF110849">
    <property type="entry name" value="ParB/Sulfiredoxin"/>
    <property type="match status" value="1"/>
</dbReference>
<dbReference type="SUPFAM" id="SSF109709">
    <property type="entry name" value="KorB DNA-binding domain-like"/>
    <property type="match status" value="1"/>
</dbReference>
<evidence type="ECO:0000313" key="3">
    <source>
        <dbReference type="Proteomes" id="UP000609121"/>
    </source>
</evidence>
<feature type="domain" description="ParB-like N-terminal" evidence="1">
    <location>
        <begin position="9"/>
        <end position="105"/>
    </location>
</feature>
<dbReference type="PANTHER" id="PTHR33375">
    <property type="entry name" value="CHROMOSOME-PARTITIONING PROTEIN PARB-RELATED"/>
    <property type="match status" value="1"/>
</dbReference>
<dbReference type="Gene3D" id="1.10.10.2830">
    <property type="match status" value="1"/>
</dbReference>
<dbReference type="EMBL" id="JACVXA010000008">
    <property type="protein sequence ID" value="MBE3637340.1"/>
    <property type="molecule type" value="Genomic_DNA"/>
</dbReference>
<dbReference type="Gene3D" id="3.90.1530.30">
    <property type="match status" value="1"/>
</dbReference>
<dbReference type="InterPro" id="IPR036086">
    <property type="entry name" value="ParB/Sulfiredoxin_sf"/>
</dbReference>
<organism evidence="2 3">
    <name type="scientific">Mangrovicoccus algicola</name>
    <dbReference type="NCBI Taxonomy" id="2771008"/>
    <lineage>
        <taxon>Bacteria</taxon>
        <taxon>Pseudomonadati</taxon>
        <taxon>Pseudomonadota</taxon>
        <taxon>Alphaproteobacteria</taxon>
        <taxon>Rhodobacterales</taxon>
        <taxon>Paracoccaceae</taxon>
        <taxon>Mangrovicoccus</taxon>
    </lineage>
</organism>
<dbReference type="RefSeq" id="WP_193179840.1">
    <property type="nucleotide sequence ID" value="NZ_JACVXA010000008.1"/>
</dbReference>
<dbReference type="InterPro" id="IPR050336">
    <property type="entry name" value="Chromosome_partition/occlusion"/>
</dbReference>
<proteinExistence type="predicted"/>
<protein>
    <submittedName>
        <fullName evidence="2">ParB N-terminal domain-containing protein</fullName>
    </submittedName>
</protein>
<sequence length="579" mass="65099">MKHEAFDITHFPIARLHVAPENPRSDDTVDPVLVDQLADSIAENGVLVPLIAYEHEGQALAVSGGRRARALHKLVDTGVFDGGHMVPVRLVPQDQARDMGATEQITQQRLSDRDELMVYNSPAFRSMSDGEIARRLGKSVTAVKQRRAVHQLPEDVLTLVLDGSLSIDQGYGLTYFHEDEDAMREMVSVCMSRPGMDLNDIRDAFKRSRADWSKSAKAALTTKEAYLAAGGRLQEDLFADTSFILTPSVLDSLAHIAGEERIEADYPDAAFIRYCDDLYGSASPQMHPGVDRLTDDERAEWAEIRWDRYRHDEEAEPEWFARYSELSERAEKFHPPELVELLGVCWTFGFSADKPLNVRENCLPDDLEPLYQGGWLMRPEPVSDMLQEGNEAENVKLPAKVAQQIGEIRVHCLRMLLAKKPDRVLAMFAEQLANPSFSYSQTLFHRDDRDIVSADGVQEYVRQSPDWVKIASIDATKESVDSTTPSNHRKILAKQLLDRLSLASVNRLPEAQEALLSFAQFTEDFFEGYKKPHLIEMIQAHVPADKLADVSLDKLPKKQLAIRACEACENGKVFLPLGF</sequence>
<dbReference type="InterPro" id="IPR003115">
    <property type="entry name" value="ParB_N"/>
</dbReference>
<reference evidence="2" key="1">
    <citation type="submission" date="2020-09" db="EMBL/GenBank/DDBJ databases">
        <title>A novel bacterium of genus Mangrovicoccus, isolated from South China Sea.</title>
        <authorList>
            <person name="Huang H."/>
            <person name="Mo K."/>
            <person name="Hu Y."/>
        </authorList>
    </citation>
    <scope>NUCLEOTIDE SEQUENCE</scope>
    <source>
        <strain evidence="2">HB182678</strain>
    </source>
</reference>
<dbReference type="Proteomes" id="UP000609121">
    <property type="component" value="Unassembled WGS sequence"/>
</dbReference>